<dbReference type="EMBL" id="MNAN01000027">
    <property type="protein sequence ID" value="OHU96168.1"/>
    <property type="molecule type" value="Genomic_DNA"/>
</dbReference>
<feature type="transmembrane region" description="Helical" evidence="1">
    <location>
        <begin position="131"/>
        <end position="153"/>
    </location>
</feature>
<feature type="transmembrane region" description="Helical" evidence="1">
    <location>
        <begin position="100"/>
        <end position="119"/>
    </location>
</feature>
<sequence>MDNNFFIDIPFLFDKFIVIAMVFSVIYQLFHKLKYREPTSSSVLLISILVAASYGLSSFSYDLFTGTVNQFLLWVIYDLELIALVWVLHRILKLKFSPTYYYVVFCLSFNSLLFLLMYADIVIRDNQEAWWFWYLYSMLIKLSDFLIVISLFINKDYLRLITMSQKWIAKYKDFKTKK</sequence>
<keyword evidence="1" id="KW-1133">Transmembrane helix</keyword>
<evidence type="ECO:0000313" key="2">
    <source>
        <dbReference type="EMBL" id="OHU96168.1"/>
    </source>
</evidence>
<dbReference type="Proteomes" id="UP000180253">
    <property type="component" value="Unassembled WGS sequence"/>
</dbReference>
<evidence type="ECO:0000256" key="1">
    <source>
        <dbReference type="SAM" id="Phobius"/>
    </source>
</evidence>
<name>A0A1S1N930_9GAMM</name>
<gene>
    <name evidence="2" type="ORF">BIW53_06380</name>
</gene>
<feature type="transmembrane region" description="Helical" evidence="1">
    <location>
        <begin position="12"/>
        <end position="30"/>
    </location>
</feature>
<evidence type="ECO:0000313" key="3">
    <source>
        <dbReference type="Proteomes" id="UP000180253"/>
    </source>
</evidence>
<comment type="caution">
    <text evidence="2">The sequence shown here is derived from an EMBL/GenBank/DDBJ whole genome shotgun (WGS) entry which is preliminary data.</text>
</comment>
<proteinExistence type="predicted"/>
<protein>
    <submittedName>
        <fullName evidence="2">Uncharacterized protein</fullName>
    </submittedName>
</protein>
<dbReference type="AlphaFoldDB" id="A0A1S1N930"/>
<accession>A0A1S1N930</accession>
<keyword evidence="1" id="KW-0812">Transmembrane</keyword>
<keyword evidence="3" id="KW-1185">Reference proteome</keyword>
<keyword evidence="1" id="KW-0472">Membrane</keyword>
<reference evidence="2 3" key="1">
    <citation type="submission" date="2016-10" db="EMBL/GenBank/DDBJ databases">
        <title>Pseudoalteromonas amylolytica sp. nov., isolated from the surface seawater.</title>
        <authorList>
            <person name="Wu Y.-H."/>
            <person name="Cheng H."/>
            <person name="Jin X.-B."/>
            <person name="Wang C.-S."/>
            <person name="Xu X.-W."/>
        </authorList>
    </citation>
    <scope>NUCLEOTIDE SEQUENCE [LARGE SCALE GENOMIC DNA]</scope>
    <source>
        <strain evidence="2 3">JCM 12483</strain>
    </source>
</reference>
<feature type="transmembrane region" description="Helical" evidence="1">
    <location>
        <begin position="42"/>
        <end position="59"/>
    </location>
</feature>
<organism evidence="2 3">
    <name type="scientific">Pseudoalteromonas byunsanensis</name>
    <dbReference type="NCBI Taxonomy" id="327939"/>
    <lineage>
        <taxon>Bacteria</taxon>
        <taxon>Pseudomonadati</taxon>
        <taxon>Pseudomonadota</taxon>
        <taxon>Gammaproteobacteria</taxon>
        <taxon>Alteromonadales</taxon>
        <taxon>Pseudoalteromonadaceae</taxon>
        <taxon>Pseudoalteromonas</taxon>
    </lineage>
</organism>
<feature type="transmembrane region" description="Helical" evidence="1">
    <location>
        <begin position="71"/>
        <end position="88"/>
    </location>
</feature>